<name>A0A413R582_9FIRM</name>
<dbReference type="PANTHER" id="PTHR22916">
    <property type="entry name" value="GLYCOSYLTRANSFERASE"/>
    <property type="match status" value="1"/>
</dbReference>
<organism evidence="4 5">
    <name type="scientific">Eubacterium ventriosum</name>
    <dbReference type="NCBI Taxonomy" id="39496"/>
    <lineage>
        <taxon>Bacteria</taxon>
        <taxon>Bacillati</taxon>
        <taxon>Bacillota</taxon>
        <taxon>Clostridia</taxon>
        <taxon>Eubacteriales</taxon>
        <taxon>Eubacteriaceae</taxon>
        <taxon>Eubacterium</taxon>
    </lineage>
</organism>
<evidence type="ECO:0000256" key="2">
    <source>
        <dbReference type="ARBA" id="ARBA00022679"/>
    </source>
</evidence>
<evidence type="ECO:0000313" key="4">
    <source>
        <dbReference type="EMBL" id="RHA16882.1"/>
    </source>
</evidence>
<dbReference type="Proteomes" id="UP000284779">
    <property type="component" value="Unassembled WGS sequence"/>
</dbReference>
<evidence type="ECO:0000313" key="5">
    <source>
        <dbReference type="Proteomes" id="UP000284779"/>
    </source>
</evidence>
<dbReference type="RefSeq" id="WP_117971558.1">
    <property type="nucleotide sequence ID" value="NZ_QSFD01000013.1"/>
</dbReference>
<comment type="caution">
    <text evidence="4">The sequence shown here is derived from an EMBL/GenBank/DDBJ whole genome shotgun (WGS) entry which is preliminary data.</text>
</comment>
<evidence type="ECO:0000256" key="1">
    <source>
        <dbReference type="ARBA" id="ARBA00022676"/>
    </source>
</evidence>
<dbReference type="AlphaFoldDB" id="A0A413R582"/>
<evidence type="ECO:0000259" key="3">
    <source>
        <dbReference type="Pfam" id="PF00535"/>
    </source>
</evidence>
<gene>
    <name evidence="4" type="ORF">DW944_10945</name>
</gene>
<dbReference type="GO" id="GO:0016757">
    <property type="term" value="F:glycosyltransferase activity"/>
    <property type="evidence" value="ECO:0007669"/>
    <property type="project" value="UniProtKB-KW"/>
</dbReference>
<dbReference type="Pfam" id="PF00535">
    <property type="entry name" value="Glycos_transf_2"/>
    <property type="match status" value="1"/>
</dbReference>
<feature type="domain" description="Glycosyltransferase 2-like" evidence="3">
    <location>
        <begin position="9"/>
        <end position="136"/>
    </location>
</feature>
<protein>
    <submittedName>
        <fullName evidence="4">Glycosyltransferase family 2 protein</fullName>
    </submittedName>
</protein>
<keyword evidence="2 4" id="KW-0808">Transferase</keyword>
<dbReference type="InterPro" id="IPR029044">
    <property type="entry name" value="Nucleotide-diphossugar_trans"/>
</dbReference>
<dbReference type="SUPFAM" id="SSF53448">
    <property type="entry name" value="Nucleotide-diphospho-sugar transferases"/>
    <property type="match status" value="1"/>
</dbReference>
<dbReference type="EMBL" id="QSFD01000013">
    <property type="protein sequence ID" value="RHA16882.1"/>
    <property type="molecule type" value="Genomic_DNA"/>
</dbReference>
<dbReference type="CDD" id="cd00761">
    <property type="entry name" value="Glyco_tranf_GTA_type"/>
    <property type="match status" value="1"/>
</dbReference>
<dbReference type="Gene3D" id="3.90.550.10">
    <property type="entry name" value="Spore Coat Polysaccharide Biosynthesis Protein SpsA, Chain A"/>
    <property type="match status" value="1"/>
</dbReference>
<accession>A0A413R582</accession>
<sequence length="353" mass="41498">MMKETPFFSIVLSIYGVENYLDRCINSILKQDFRNFELILVDDGSRDKCPEMCDEWSLKDKRIKVIHKKNEGLGYARNTGLNNAKGKYIFFIDSDDYVLNGLLTEAYSKLSNKNVNALFYGFQRVDQNGKVLSVHIPKPDKEIYNDKSEIKEKLFADFIARNPQTGKSKNLRISAWGCCLNIDFLRKNNLKFVSEREYICEDIYFFTEMFDVLESALILKKVYYTYCQNEGSLTFTYKSDRYNRLKNFYRTIDELAQEKDYSMEVRMRFKASFIACIIGCLKMEAANFKKIGFKESYKKVVKICEDYDVVNAIKVYPLKKYGRTWDIFGKCVSKKLYLLLYILLLLQYYKSGV</sequence>
<dbReference type="InterPro" id="IPR001173">
    <property type="entry name" value="Glyco_trans_2-like"/>
</dbReference>
<dbReference type="PANTHER" id="PTHR22916:SF51">
    <property type="entry name" value="GLYCOSYLTRANSFERASE EPSH-RELATED"/>
    <property type="match status" value="1"/>
</dbReference>
<reference evidence="4 5" key="1">
    <citation type="submission" date="2018-08" db="EMBL/GenBank/DDBJ databases">
        <title>A genome reference for cultivated species of the human gut microbiota.</title>
        <authorList>
            <person name="Zou Y."/>
            <person name="Xue W."/>
            <person name="Luo G."/>
        </authorList>
    </citation>
    <scope>NUCLEOTIDE SEQUENCE [LARGE SCALE GENOMIC DNA]</scope>
    <source>
        <strain evidence="4 5">AM44-11BH</strain>
    </source>
</reference>
<keyword evidence="1" id="KW-0328">Glycosyltransferase</keyword>
<proteinExistence type="predicted"/>
<keyword evidence="5" id="KW-1185">Reference proteome</keyword>